<dbReference type="RefSeq" id="WP_238241876.1">
    <property type="nucleotide sequence ID" value="NZ_BPQQ01000126.1"/>
</dbReference>
<evidence type="ECO:0000256" key="2">
    <source>
        <dbReference type="SAM" id="Phobius"/>
    </source>
</evidence>
<evidence type="ECO:0000313" key="3">
    <source>
        <dbReference type="EMBL" id="GJE04509.1"/>
    </source>
</evidence>
<reference evidence="3" key="2">
    <citation type="submission" date="2021-08" db="EMBL/GenBank/DDBJ databases">
        <authorList>
            <person name="Tani A."/>
            <person name="Ola A."/>
            <person name="Ogura Y."/>
            <person name="Katsura K."/>
            <person name="Hayashi T."/>
        </authorList>
    </citation>
    <scope>NUCLEOTIDE SEQUENCE</scope>
    <source>
        <strain evidence="3">DSM 17168</strain>
    </source>
</reference>
<feature type="region of interest" description="Disordered" evidence="1">
    <location>
        <begin position="1"/>
        <end position="32"/>
    </location>
</feature>
<accession>A0ABQ4SRT8</accession>
<feature type="transmembrane region" description="Helical" evidence="2">
    <location>
        <begin position="37"/>
        <end position="59"/>
    </location>
</feature>
<keyword evidence="2" id="KW-1133">Transmembrane helix</keyword>
<keyword evidence="2" id="KW-0472">Membrane</keyword>
<dbReference type="Proteomes" id="UP001055153">
    <property type="component" value="Unassembled WGS sequence"/>
</dbReference>
<keyword evidence="4" id="KW-1185">Reference proteome</keyword>
<evidence type="ECO:0000313" key="4">
    <source>
        <dbReference type="Proteomes" id="UP001055153"/>
    </source>
</evidence>
<gene>
    <name evidence="3" type="ORF">GMJLKIPL_6473</name>
</gene>
<proteinExistence type="predicted"/>
<keyword evidence="2" id="KW-0812">Transmembrane</keyword>
<dbReference type="EMBL" id="BPQQ01000126">
    <property type="protein sequence ID" value="GJE04509.1"/>
    <property type="molecule type" value="Genomic_DNA"/>
</dbReference>
<organism evidence="3 4">
    <name type="scientific">Methylobacterium isbiliense</name>
    <dbReference type="NCBI Taxonomy" id="315478"/>
    <lineage>
        <taxon>Bacteria</taxon>
        <taxon>Pseudomonadati</taxon>
        <taxon>Pseudomonadota</taxon>
        <taxon>Alphaproteobacteria</taxon>
        <taxon>Hyphomicrobiales</taxon>
        <taxon>Methylobacteriaceae</taxon>
        <taxon>Methylobacterium</taxon>
    </lineage>
</organism>
<evidence type="ECO:0000256" key="1">
    <source>
        <dbReference type="SAM" id="MobiDB-lite"/>
    </source>
</evidence>
<sequence length="88" mass="9700">MTGDLHEGPLAPASTVAPPPPKLTGREKRRQRRRRRIVGEEILAWILVPAILIGCYYAVTGGLALLGTTPSAVFDQLKQVKEALEKRR</sequence>
<comment type="caution">
    <text evidence="3">The sequence shown here is derived from an EMBL/GenBank/DDBJ whole genome shotgun (WGS) entry which is preliminary data.</text>
</comment>
<protein>
    <submittedName>
        <fullName evidence="3">Uncharacterized protein</fullName>
    </submittedName>
</protein>
<reference evidence="3" key="1">
    <citation type="journal article" date="2021" name="Front. Microbiol.">
        <title>Comprehensive Comparative Genomics and Phenotyping of Methylobacterium Species.</title>
        <authorList>
            <person name="Alessa O."/>
            <person name="Ogura Y."/>
            <person name="Fujitani Y."/>
            <person name="Takami H."/>
            <person name="Hayashi T."/>
            <person name="Sahin N."/>
            <person name="Tani A."/>
        </authorList>
    </citation>
    <scope>NUCLEOTIDE SEQUENCE</scope>
    <source>
        <strain evidence="3">DSM 17168</strain>
    </source>
</reference>
<name>A0ABQ4SRT8_9HYPH</name>